<reference evidence="3 5" key="2">
    <citation type="journal article" date="2013" name="Nature">
        <title>Insights into bilaterian evolution from three spiralian genomes.</title>
        <authorList>
            <person name="Simakov O."/>
            <person name="Marletaz F."/>
            <person name="Cho S.J."/>
            <person name="Edsinger-Gonzales E."/>
            <person name="Havlak P."/>
            <person name="Hellsten U."/>
            <person name="Kuo D.H."/>
            <person name="Larsson T."/>
            <person name="Lv J."/>
            <person name="Arendt D."/>
            <person name="Savage R."/>
            <person name="Osoegawa K."/>
            <person name="de Jong P."/>
            <person name="Grimwood J."/>
            <person name="Chapman J.A."/>
            <person name="Shapiro H."/>
            <person name="Aerts A."/>
            <person name="Otillar R.P."/>
            <person name="Terry A.Y."/>
            <person name="Boore J.L."/>
            <person name="Grigoriev I.V."/>
            <person name="Lindberg D.R."/>
            <person name="Seaver E.C."/>
            <person name="Weisblat D.A."/>
            <person name="Putnam N.H."/>
            <person name="Rokhsar D.S."/>
        </authorList>
    </citation>
    <scope>NUCLEOTIDE SEQUENCE</scope>
</reference>
<dbReference type="Pfam" id="PF00022">
    <property type="entry name" value="Actin"/>
    <property type="match status" value="1"/>
</dbReference>
<evidence type="ECO:0000313" key="3">
    <source>
        <dbReference type="EMBL" id="ESO08191.1"/>
    </source>
</evidence>
<dbReference type="GeneID" id="20215126"/>
<dbReference type="Proteomes" id="UP000015101">
    <property type="component" value="Unassembled WGS sequence"/>
</dbReference>
<comment type="similarity">
    <text evidence="2">Belongs to the actin family.</text>
</comment>
<dbReference type="CDD" id="cd10169">
    <property type="entry name" value="ASKHA_NBD_actin-like"/>
    <property type="match status" value="1"/>
</dbReference>
<dbReference type="GO" id="GO:0005869">
    <property type="term" value="C:dynactin complex"/>
    <property type="evidence" value="ECO:0000318"/>
    <property type="project" value="GO_Central"/>
</dbReference>
<dbReference type="CTD" id="20215126"/>
<dbReference type="OrthoDB" id="337660at2759"/>
<dbReference type="STRING" id="6412.T1G228"/>
<dbReference type="PANTHER" id="PTHR11937">
    <property type="entry name" value="ACTIN"/>
    <property type="match status" value="1"/>
</dbReference>
<dbReference type="OMA" id="CANNICD"/>
<dbReference type="Gene3D" id="3.30.420.40">
    <property type="match status" value="1"/>
</dbReference>
<name>T1G228_HELRO</name>
<evidence type="ECO:0000313" key="4">
    <source>
        <dbReference type="EnsemblMetazoa" id="HelroP75228"/>
    </source>
</evidence>
<dbReference type="KEGG" id="hro:HELRODRAFT_75228"/>
<evidence type="ECO:0000256" key="2">
    <source>
        <dbReference type="RuleBase" id="RU000487"/>
    </source>
</evidence>
<reference evidence="5" key="1">
    <citation type="submission" date="2012-12" db="EMBL/GenBank/DDBJ databases">
        <authorList>
            <person name="Hellsten U."/>
            <person name="Grimwood J."/>
            <person name="Chapman J.A."/>
            <person name="Shapiro H."/>
            <person name="Aerts A."/>
            <person name="Otillar R.P."/>
            <person name="Terry A.Y."/>
            <person name="Boore J.L."/>
            <person name="Simakov O."/>
            <person name="Marletaz F."/>
            <person name="Cho S.-J."/>
            <person name="Edsinger-Gonzales E."/>
            <person name="Havlak P."/>
            <person name="Kuo D.-H."/>
            <person name="Larsson T."/>
            <person name="Lv J."/>
            <person name="Arendt D."/>
            <person name="Savage R."/>
            <person name="Osoegawa K."/>
            <person name="de Jong P."/>
            <person name="Lindberg D.R."/>
            <person name="Seaver E.C."/>
            <person name="Weisblat D.A."/>
            <person name="Putnam N.H."/>
            <person name="Grigoriev I.V."/>
            <person name="Rokhsar D.S."/>
        </authorList>
    </citation>
    <scope>NUCLEOTIDE SEQUENCE</scope>
</reference>
<organism evidence="4 5">
    <name type="scientific">Helobdella robusta</name>
    <name type="common">Californian leech</name>
    <dbReference type="NCBI Taxonomy" id="6412"/>
    <lineage>
        <taxon>Eukaryota</taxon>
        <taxon>Metazoa</taxon>
        <taxon>Spiralia</taxon>
        <taxon>Lophotrochozoa</taxon>
        <taxon>Annelida</taxon>
        <taxon>Clitellata</taxon>
        <taxon>Hirudinea</taxon>
        <taxon>Rhynchobdellida</taxon>
        <taxon>Glossiphoniidae</taxon>
        <taxon>Helobdella</taxon>
    </lineage>
</organism>
<dbReference type="eggNOG" id="KOG0676">
    <property type="taxonomic scope" value="Eukaryota"/>
</dbReference>
<accession>T1G228</accession>
<evidence type="ECO:0000313" key="5">
    <source>
        <dbReference type="Proteomes" id="UP000015101"/>
    </source>
</evidence>
<protein>
    <submittedName>
        <fullName evidence="3 4">Uncharacterized protein</fullName>
    </submittedName>
</protein>
<dbReference type="InParanoid" id="T1G228"/>
<evidence type="ECO:0000256" key="1">
    <source>
        <dbReference type="ARBA" id="ARBA00003520"/>
    </source>
</evidence>
<dbReference type="RefSeq" id="XP_009013980.1">
    <property type="nucleotide sequence ID" value="XM_009015732.1"/>
</dbReference>
<dbReference type="EMBL" id="AMQM01003435">
    <property type="status" value="NOT_ANNOTATED_CDS"/>
    <property type="molecule type" value="Genomic_DNA"/>
</dbReference>
<gene>
    <name evidence="4" type="primary">20215126</name>
    <name evidence="3" type="ORF">HELRODRAFT_75228</name>
</gene>
<dbReference type="SUPFAM" id="SSF53067">
    <property type="entry name" value="Actin-like ATPase domain"/>
    <property type="match status" value="2"/>
</dbReference>
<dbReference type="AlphaFoldDB" id="T1G228"/>
<dbReference type="HOGENOM" id="CLU_027965_5_0_1"/>
<dbReference type="InterPro" id="IPR043129">
    <property type="entry name" value="ATPase_NBD"/>
</dbReference>
<dbReference type="EnsemblMetazoa" id="HelroT75228">
    <property type="protein sequence ID" value="HelroP75228"/>
    <property type="gene ID" value="HelroG75228"/>
</dbReference>
<reference evidence="4" key="3">
    <citation type="submission" date="2015-06" db="UniProtKB">
        <authorList>
            <consortium name="EnsemblMetazoa"/>
        </authorList>
    </citation>
    <scope>IDENTIFICATION</scope>
</reference>
<dbReference type="EMBL" id="KB096134">
    <property type="protein sequence ID" value="ESO08191.1"/>
    <property type="molecule type" value="Genomic_DNA"/>
</dbReference>
<dbReference type="Gene3D" id="3.90.640.10">
    <property type="entry name" value="Actin, Chain A, domain 4"/>
    <property type="match status" value="1"/>
</dbReference>
<keyword evidence="5" id="KW-1185">Reference proteome</keyword>
<comment type="function">
    <text evidence="1">Actins are highly conserved proteins that are involved in various types of cell motility and are ubiquitously expressed in all eukaryotic cells.</text>
</comment>
<proteinExistence type="inferred from homology"/>
<sequence>MLSQPSSFTDVIKSKFLAILFDQLEVRSVAMVTQTMLSLYSYNATTGVVLDVGEKIEVLPVVNGYVVEGGVMRLPLGGQRLCEVMNSYLINRKVRFASNAEFLLARYAVEKLCFVSMDYTDDHEQCLESSQDFKSTVPLLGPLTSDLGRFKSPEGFFNPEIWGVDNDSVQKLVLRSIGQCPIDSRRQMWRNIYLTGGVTMLPNFKERLQLELNRLTPDNVVVQVHASWFRYHSSYVGACVLANLESFQRSCVNREEWMSLGDGCLKKMSGY</sequence>
<dbReference type="SMART" id="SM00268">
    <property type="entry name" value="ACTIN"/>
    <property type="match status" value="1"/>
</dbReference>
<dbReference type="InterPro" id="IPR004000">
    <property type="entry name" value="Actin"/>
</dbReference>